<dbReference type="AlphaFoldDB" id="A0A2T1GFB7"/>
<keyword evidence="4" id="KW-0732">Signal</keyword>
<reference evidence="5 6" key="1">
    <citation type="submission" date="2018-03" db="EMBL/GenBank/DDBJ databases">
        <title>The ancient ancestry and fast evolution of plastids.</title>
        <authorList>
            <person name="Moore K.R."/>
            <person name="Magnabosco C."/>
            <person name="Momper L."/>
            <person name="Gold D.A."/>
            <person name="Bosak T."/>
            <person name="Fournier G.P."/>
        </authorList>
    </citation>
    <scope>NUCLEOTIDE SEQUENCE [LARGE SCALE GENOMIC DNA]</scope>
    <source>
        <strain evidence="5 6">CCALA 037</strain>
    </source>
</reference>
<accession>A0A2T1GFB7</accession>
<feature type="coiled-coil region" evidence="3">
    <location>
        <begin position="253"/>
        <end position="351"/>
    </location>
</feature>
<dbReference type="PROSITE" id="PS51257">
    <property type="entry name" value="PROKAR_LIPOPROTEIN"/>
    <property type="match status" value="1"/>
</dbReference>
<gene>
    <name evidence="5" type="ORF">C7B77_12305</name>
</gene>
<feature type="signal peptide" evidence="4">
    <location>
        <begin position="1"/>
        <end position="22"/>
    </location>
</feature>
<organism evidence="5 6">
    <name type="scientific">Chamaesiphon polymorphus CCALA 037</name>
    <dbReference type="NCBI Taxonomy" id="2107692"/>
    <lineage>
        <taxon>Bacteria</taxon>
        <taxon>Bacillati</taxon>
        <taxon>Cyanobacteriota</taxon>
        <taxon>Cyanophyceae</taxon>
        <taxon>Gomontiellales</taxon>
        <taxon>Chamaesiphonaceae</taxon>
        <taxon>Chamaesiphon</taxon>
    </lineage>
</organism>
<comment type="caution">
    <text evidence="5">The sequence shown here is derived from an EMBL/GenBank/DDBJ whole genome shotgun (WGS) entry which is preliminary data.</text>
</comment>
<proteinExistence type="predicted"/>
<evidence type="ECO:0008006" key="7">
    <source>
        <dbReference type="Google" id="ProtNLM"/>
    </source>
</evidence>
<keyword evidence="6" id="KW-1185">Reference proteome</keyword>
<dbReference type="RefSeq" id="WP_106304819.1">
    <property type="nucleotide sequence ID" value="NZ_PVWO01000133.1"/>
</dbReference>
<dbReference type="InterPro" id="IPR050465">
    <property type="entry name" value="UPF0194_transport"/>
</dbReference>
<dbReference type="OrthoDB" id="556614at2"/>
<evidence type="ECO:0000256" key="3">
    <source>
        <dbReference type="SAM" id="Coils"/>
    </source>
</evidence>
<evidence type="ECO:0000313" key="5">
    <source>
        <dbReference type="EMBL" id="PSB56302.1"/>
    </source>
</evidence>
<sequence length="408" mass="44907">MKADLTLIACGLLMLLSGCASGNAEQRTKAVVPAKPNAVVALGRIQPKGEVIKLSVANAQDSRVDRILVAEGDFVTQGRVIAILQGIDRKQAELRDALADVKLRQIELGKVSQGDFKKSQITAQNAVLTRLQAQLTSTRKQQEAALTSARSQLQNAEANYQSQLQADRQGLGLLTAQAKLTNAQAEYQRRSQFNRSGNNTLGSEAKLTNAQGEYRRKLMLYQSGAIGKSQLDKAEEELISARAAVRERSIDTKTQLDKAAEDLAAATANLKEQKLEVKTQLDKLKTELLTVRETVKQKQAELDQTIQTLNAQIQQERAKLAELREVRPADIQLAQAQLEKAQIAVSQKQAALRDSEVRVPVSGQILKINTRIGEQVNTAQGIVELAQNYLYNFSVFNRNFAVRYLPLV</sequence>
<dbReference type="Proteomes" id="UP000238937">
    <property type="component" value="Unassembled WGS sequence"/>
</dbReference>
<keyword evidence="2 3" id="KW-0175">Coiled coil</keyword>
<feature type="chain" id="PRO_5015780647" description="HlyD family secretion protein" evidence="4">
    <location>
        <begin position="23"/>
        <end position="408"/>
    </location>
</feature>
<comment type="subcellular location">
    <subcellularLocation>
        <location evidence="1">Cell envelope</location>
    </subcellularLocation>
</comment>
<evidence type="ECO:0000256" key="4">
    <source>
        <dbReference type="SAM" id="SignalP"/>
    </source>
</evidence>
<protein>
    <recommendedName>
        <fullName evidence="7">HlyD family secretion protein</fullName>
    </recommendedName>
</protein>
<dbReference type="EMBL" id="PVWO01000133">
    <property type="protein sequence ID" value="PSB56302.1"/>
    <property type="molecule type" value="Genomic_DNA"/>
</dbReference>
<name>A0A2T1GFB7_9CYAN</name>
<dbReference type="GO" id="GO:0030313">
    <property type="term" value="C:cell envelope"/>
    <property type="evidence" value="ECO:0007669"/>
    <property type="project" value="UniProtKB-SubCell"/>
</dbReference>
<feature type="coiled-coil region" evidence="3">
    <location>
        <begin position="139"/>
        <end position="166"/>
    </location>
</feature>
<evidence type="ECO:0000256" key="2">
    <source>
        <dbReference type="ARBA" id="ARBA00023054"/>
    </source>
</evidence>
<dbReference type="PANTHER" id="PTHR32347">
    <property type="entry name" value="EFFLUX SYSTEM COMPONENT YKNX-RELATED"/>
    <property type="match status" value="1"/>
</dbReference>
<evidence type="ECO:0000313" key="6">
    <source>
        <dbReference type="Proteomes" id="UP000238937"/>
    </source>
</evidence>
<evidence type="ECO:0000256" key="1">
    <source>
        <dbReference type="ARBA" id="ARBA00004196"/>
    </source>
</evidence>